<comment type="caution">
    <text evidence="1">The sequence shown here is derived from an EMBL/GenBank/DDBJ whole genome shotgun (WGS) entry which is preliminary data.</text>
</comment>
<proteinExistence type="predicted"/>
<dbReference type="EMBL" id="BAAARV010000004">
    <property type="protein sequence ID" value="GAA2327437.1"/>
    <property type="molecule type" value="Genomic_DNA"/>
</dbReference>
<dbReference type="RefSeq" id="WP_344610354.1">
    <property type="nucleotide sequence ID" value="NZ_BAAARV010000004.1"/>
</dbReference>
<accession>A0ABN3FD14</accession>
<evidence type="ECO:0000313" key="1">
    <source>
        <dbReference type="EMBL" id="GAA2327437.1"/>
    </source>
</evidence>
<keyword evidence="2" id="KW-1185">Reference proteome</keyword>
<dbReference type="Proteomes" id="UP001501444">
    <property type="component" value="Unassembled WGS sequence"/>
</dbReference>
<gene>
    <name evidence="1" type="ORF">GCM10010170_003150</name>
</gene>
<reference evidence="1 2" key="1">
    <citation type="journal article" date="2019" name="Int. J. Syst. Evol. Microbiol.">
        <title>The Global Catalogue of Microorganisms (GCM) 10K type strain sequencing project: providing services to taxonomists for standard genome sequencing and annotation.</title>
        <authorList>
            <consortium name="The Broad Institute Genomics Platform"/>
            <consortium name="The Broad Institute Genome Sequencing Center for Infectious Disease"/>
            <person name="Wu L."/>
            <person name="Ma J."/>
        </authorList>
    </citation>
    <scope>NUCLEOTIDE SEQUENCE [LARGE SCALE GENOMIC DNA]</scope>
    <source>
        <strain evidence="1 2">JCM 3272</strain>
    </source>
</reference>
<evidence type="ECO:0000313" key="2">
    <source>
        <dbReference type="Proteomes" id="UP001501444"/>
    </source>
</evidence>
<name>A0ABN3FD14_9ACTN</name>
<sequence length="267" mass="28824">MHHPHTLHALAAIWSLRAALTYLPDYRDALTIQRRNLATGRGRMRTLAELHAFDTLLRAERAERAAGAMTGLKPSASPPAPVPLDLIDLEQDITSVLAAAVDIVAYANRAHPVLQLSPLWRIVIEDLGVRRGGHWRWSYLVAAIPGTPPGLCDQVERMLAEEDARLRSAMGLRPDSVPVPGAPPCPTCRERRLRVQTSAPSSARWTIVCRTDTCLCLGDGDPRAGDGCPCGMPIRARGVRHIWDASSPLASSAGADAAHRASTLTVA</sequence>
<protein>
    <submittedName>
        <fullName evidence="1">Uncharacterized protein</fullName>
    </submittedName>
</protein>
<organism evidence="1 2">
    <name type="scientific">Dactylosporangium salmoneum</name>
    <dbReference type="NCBI Taxonomy" id="53361"/>
    <lineage>
        <taxon>Bacteria</taxon>
        <taxon>Bacillati</taxon>
        <taxon>Actinomycetota</taxon>
        <taxon>Actinomycetes</taxon>
        <taxon>Micromonosporales</taxon>
        <taxon>Micromonosporaceae</taxon>
        <taxon>Dactylosporangium</taxon>
    </lineage>
</organism>